<proteinExistence type="predicted"/>
<accession>A0A0A9B954</accession>
<reference evidence="1" key="2">
    <citation type="journal article" date="2015" name="Data Brief">
        <title>Shoot transcriptome of the giant reed, Arundo donax.</title>
        <authorList>
            <person name="Barrero R.A."/>
            <person name="Guerrero F.D."/>
            <person name="Moolhuijzen P."/>
            <person name="Goolsby J.A."/>
            <person name="Tidwell J."/>
            <person name="Bellgard S.E."/>
            <person name="Bellgard M.I."/>
        </authorList>
    </citation>
    <scope>NUCLEOTIDE SEQUENCE</scope>
    <source>
        <tissue evidence="1">Shoot tissue taken approximately 20 cm above the soil surface</tissue>
    </source>
</reference>
<evidence type="ECO:0000313" key="1">
    <source>
        <dbReference type="EMBL" id="JAD59866.1"/>
    </source>
</evidence>
<dbReference type="AlphaFoldDB" id="A0A0A9B954"/>
<organism evidence="1">
    <name type="scientific">Arundo donax</name>
    <name type="common">Giant reed</name>
    <name type="synonym">Donax arundinaceus</name>
    <dbReference type="NCBI Taxonomy" id="35708"/>
    <lineage>
        <taxon>Eukaryota</taxon>
        <taxon>Viridiplantae</taxon>
        <taxon>Streptophyta</taxon>
        <taxon>Embryophyta</taxon>
        <taxon>Tracheophyta</taxon>
        <taxon>Spermatophyta</taxon>
        <taxon>Magnoliopsida</taxon>
        <taxon>Liliopsida</taxon>
        <taxon>Poales</taxon>
        <taxon>Poaceae</taxon>
        <taxon>PACMAD clade</taxon>
        <taxon>Arundinoideae</taxon>
        <taxon>Arundineae</taxon>
        <taxon>Arundo</taxon>
    </lineage>
</organism>
<dbReference type="EMBL" id="GBRH01238029">
    <property type="protein sequence ID" value="JAD59866.1"/>
    <property type="molecule type" value="Transcribed_RNA"/>
</dbReference>
<reference evidence="1" key="1">
    <citation type="submission" date="2014-09" db="EMBL/GenBank/DDBJ databases">
        <authorList>
            <person name="Magalhaes I.L.F."/>
            <person name="Oliveira U."/>
            <person name="Santos F.R."/>
            <person name="Vidigal T.H.D.A."/>
            <person name="Brescovit A.D."/>
            <person name="Santos A.J."/>
        </authorList>
    </citation>
    <scope>NUCLEOTIDE SEQUENCE</scope>
    <source>
        <tissue evidence="1">Shoot tissue taken approximately 20 cm above the soil surface</tissue>
    </source>
</reference>
<sequence>MTYSFRYINCANQGTCFEHYLLLYDFRPYLS</sequence>
<name>A0A0A9B954_ARUDO</name>
<protein>
    <submittedName>
        <fullName evidence="1">Uncharacterized protein</fullName>
    </submittedName>
</protein>